<feature type="chain" id="PRO_5017398458" evidence="1">
    <location>
        <begin position="17"/>
        <end position="137"/>
    </location>
</feature>
<dbReference type="RefSeq" id="WP_119358824.1">
    <property type="nucleotide sequence ID" value="NZ_QWKZ01000001.1"/>
</dbReference>
<keyword evidence="1" id="KW-0732">Signal</keyword>
<keyword evidence="3" id="KW-1185">Reference proteome</keyword>
<reference evidence="2 3" key="1">
    <citation type="submission" date="2018-08" db="EMBL/GenBank/DDBJ databases">
        <title>Meiothermus luteus KCTC 52599 genome sequencing project.</title>
        <authorList>
            <person name="Da Costa M.S."/>
            <person name="Albuquerque L."/>
            <person name="Raposo P."/>
            <person name="Froufe H.J.C."/>
            <person name="Barroso C.S."/>
            <person name="Egas C."/>
        </authorList>
    </citation>
    <scope>NUCLEOTIDE SEQUENCE [LARGE SCALE GENOMIC DNA]</scope>
    <source>
        <strain evidence="2 3">KCTC 52599</strain>
    </source>
</reference>
<gene>
    <name evidence="2" type="ORF">Mlute_00103</name>
</gene>
<proteinExistence type="predicted"/>
<name>A0A399F6E0_9DEIN</name>
<dbReference type="Proteomes" id="UP000265800">
    <property type="component" value="Unassembled WGS sequence"/>
</dbReference>
<comment type="caution">
    <text evidence="2">The sequence shown here is derived from an EMBL/GenBank/DDBJ whole genome shotgun (WGS) entry which is preliminary data.</text>
</comment>
<evidence type="ECO:0000313" key="2">
    <source>
        <dbReference type="EMBL" id="RIH90181.1"/>
    </source>
</evidence>
<organism evidence="2 3">
    <name type="scientific">Meiothermus luteus</name>
    <dbReference type="NCBI Taxonomy" id="2026184"/>
    <lineage>
        <taxon>Bacteria</taxon>
        <taxon>Thermotogati</taxon>
        <taxon>Deinococcota</taxon>
        <taxon>Deinococci</taxon>
        <taxon>Thermales</taxon>
        <taxon>Thermaceae</taxon>
        <taxon>Meiothermus</taxon>
    </lineage>
</organism>
<sequence length="137" mass="14973">MRFLAFLLLGMGLGLAQGQQGQQILFQTPSLAQAVGWVSSVGGQDALVIGDLPDPAFARVLPARTRVLVGGALPGWVRTGMEVRYLKGLRGKGMLLIDRRYFVVRDNKGLWTVLASPEIGMQVAYYLEQLWQIGGRS</sequence>
<accession>A0A399F6E0</accession>
<dbReference type="OrthoDB" id="26114at2"/>
<dbReference type="AlphaFoldDB" id="A0A399F6E0"/>
<protein>
    <submittedName>
        <fullName evidence="2">Uncharacterized protein</fullName>
    </submittedName>
</protein>
<evidence type="ECO:0000256" key="1">
    <source>
        <dbReference type="SAM" id="SignalP"/>
    </source>
</evidence>
<evidence type="ECO:0000313" key="3">
    <source>
        <dbReference type="Proteomes" id="UP000265800"/>
    </source>
</evidence>
<feature type="signal peptide" evidence="1">
    <location>
        <begin position="1"/>
        <end position="16"/>
    </location>
</feature>
<dbReference type="EMBL" id="QWKZ01000001">
    <property type="protein sequence ID" value="RIH90181.1"/>
    <property type="molecule type" value="Genomic_DNA"/>
</dbReference>